<name>A0A919VJ98_9ACTN</name>
<evidence type="ECO:0000259" key="1">
    <source>
        <dbReference type="Pfam" id="PF00561"/>
    </source>
</evidence>
<dbReference type="InterPro" id="IPR051340">
    <property type="entry name" value="Haloalkane_dehalogenase"/>
</dbReference>
<feature type="domain" description="AB hydrolase-1" evidence="1">
    <location>
        <begin position="27"/>
        <end position="269"/>
    </location>
</feature>
<proteinExistence type="predicted"/>
<dbReference type="AlphaFoldDB" id="A0A919VJ98"/>
<dbReference type="SUPFAM" id="SSF53474">
    <property type="entry name" value="alpha/beta-Hydrolases"/>
    <property type="match status" value="1"/>
</dbReference>
<keyword evidence="2" id="KW-0378">Hydrolase</keyword>
<accession>A0A919VJ98</accession>
<gene>
    <name evidence="2" type="ORF">Aco04nite_09080</name>
</gene>
<dbReference type="PANTHER" id="PTHR42977:SF1">
    <property type="entry name" value="BLR6576 PROTEIN"/>
    <property type="match status" value="1"/>
</dbReference>
<dbReference type="Pfam" id="PF00561">
    <property type="entry name" value="Abhydrolase_1"/>
    <property type="match status" value="1"/>
</dbReference>
<dbReference type="PRINTS" id="PR00412">
    <property type="entry name" value="EPOXHYDRLASE"/>
</dbReference>
<dbReference type="InterPro" id="IPR029058">
    <property type="entry name" value="AB_hydrolase_fold"/>
</dbReference>
<sequence>MTRIHHRYADVRGHRLFYREAGPATAPTLVLLHGFPASSFMFRNLIPLLADRWHIIAPDHLGFGESDAPPVSGFDYTFDALTDLTAELLGQLGADRYALYVQDFGAPIGWRLAVRDPSAVTAIISQNGNAYQEGFVKSYFQPVWDYWNEQNAETEAAIRQGFTLEAIRWQYLTGVVDESLVDPSTWQHDHAVLSRPGYDLLQLQLCRDYSSNLALYPLVHRYFREHQVPLLAVWGRSDPIFAAPGALAFADDLPTAEIHLLEGGHFLLESALDEAAALIRAFLIANL</sequence>
<dbReference type="GO" id="GO:0004301">
    <property type="term" value="F:epoxide hydrolase activity"/>
    <property type="evidence" value="ECO:0007669"/>
    <property type="project" value="TreeGrafter"/>
</dbReference>
<dbReference type="PANTHER" id="PTHR42977">
    <property type="entry name" value="HYDROLASE-RELATED"/>
    <property type="match status" value="1"/>
</dbReference>
<comment type="caution">
    <text evidence="2">The sequence shown here is derived from an EMBL/GenBank/DDBJ whole genome shotgun (WGS) entry which is preliminary data.</text>
</comment>
<dbReference type="Proteomes" id="UP000680865">
    <property type="component" value="Unassembled WGS sequence"/>
</dbReference>
<evidence type="ECO:0000313" key="2">
    <source>
        <dbReference type="EMBL" id="GIM68065.1"/>
    </source>
</evidence>
<protein>
    <submittedName>
        <fullName evidence="2">Hydrolase</fullName>
    </submittedName>
</protein>
<dbReference type="RefSeq" id="WP_212995888.1">
    <property type="nucleotide sequence ID" value="NZ_BAAATW010000002.1"/>
</dbReference>
<dbReference type="EMBL" id="BOQP01000004">
    <property type="protein sequence ID" value="GIM68065.1"/>
    <property type="molecule type" value="Genomic_DNA"/>
</dbReference>
<keyword evidence="3" id="KW-1185">Reference proteome</keyword>
<dbReference type="InterPro" id="IPR000073">
    <property type="entry name" value="AB_hydrolase_1"/>
</dbReference>
<organism evidence="2 3">
    <name type="scientific">Winogradskya consettensis</name>
    <dbReference type="NCBI Taxonomy" id="113560"/>
    <lineage>
        <taxon>Bacteria</taxon>
        <taxon>Bacillati</taxon>
        <taxon>Actinomycetota</taxon>
        <taxon>Actinomycetes</taxon>
        <taxon>Micromonosporales</taxon>
        <taxon>Micromonosporaceae</taxon>
        <taxon>Winogradskya</taxon>
    </lineage>
</organism>
<evidence type="ECO:0000313" key="3">
    <source>
        <dbReference type="Proteomes" id="UP000680865"/>
    </source>
</evidence>
<dbReference type="Gene3D" id="3.40.50.1820">
    <property type="entry name" value="alpha/beta hydrolase"/>
    <property type="match status" value="1"/>
</dbReference>
<dbReference type="InterPro" id="IPR000639">
    <property type="entry name" value="Epox_hydrolase-like"/>
</dbReference>
<reference evidence="2" key="1">
    <citation type="submission" date="2021-03" db="EMBL/GenBank/DDBJ databases">
        <title>Whole genome shotgun sequence of Actinoplanes consettensis NBRC 14913.</title>
        <authorList>
            <person name="Komaki H."/>
            <person name="Tamura T."/>
        </authorList>
    </citation>
    <scope>NUCLEOTIDE SEQUENCE</scope>
    <source>
        <strain evidence="2">NBRC 14913</strain>
    </source>
</reference>